<evidence type="ECO:0000313" key="6">
    <source>
        <dbReference type="EMBL" id="CAI2719068.1"/>
    </source>
</evidence>
<comment type="similarity">
    <text evidence="1 3">Belongs to the bacterial flagellin family.</text>
</comment>
<reference evidence="6 7" key="1">
    <citation type="submission" date="2022-09" db="EMBL/GenBank/DDBJ databases">
        <authorList>
            <person name="Kop L."/>
        </authorList>
    </citation>
    <scope>NUCLEOTIDE SEQUENCE [LARGE SCALE GENOMIC DNA]</scope>
    <source>
        <strain evidence="6 7">347</strain>
    </source>
</reference>
<dbReference type="InterPro" id="IPR046358">
    <property type="entry name" value="Flagellin_C"/>
</dbReference>
<gene>
    <name evidence="6" type="primary">hag</name>
    <name evidence="6" type="ORF">NSPWAT_2212</name>
</gene>
<keyword evidence="6" id="KW-0282">Flagellum</keyword>
<dbReference type="PANTHER" id="PTHR42792:SF2">
    <property type="entry name" value="FLAGELLIN"/>
    <property type="match status" value="1"/>
</dbReference>
<dbReference type="Pfam" id="PF00669">
    <property type="entry name" value="Flagellin_N"/>
    <property type="match status" value="1"/>
</dbReference>
<keyword evidence="2 3" id="KW-0975">Bacterial flagellum</keyword>
<keyword evidence="6" id="KW-0966">Cell projection</keyword>
<evidence type="ECO:0000256" key="1">
    <source>
        <dbReference type="ARBA" id="ARBA00005709"/>
    </source>
</evidence>
<keyword evidence="6" id="KW-0969">Cilium</keyword>
<dbReference type="Gene3D" id="1.20.1330.10">
    <property type="entry name" value="f41 fragment of flagellin, N-terminal domain"/>
    <property type="match status" value="2"/>
</dbReference>
<dbReference type="SUPFAM" id="SSF64518">
    <property type="entry name" value="Phase 1 flagellin"/>
    <property type="match status" value="1"/>
</dbReference>
<feature type="domain" description="Flagellin N-terminal" evidence="4">
    <location>
        <begin position="6"/>
        <end position="141"/>
    </location>
</feature>
<keyword evidence="7" id="KW-1185">Reference proteome</keyword>
<dbReference type="Gene3D" id="3.30.70.2120">
    <property type="match status" value="1"/>
</dbReference>
<evidence type="ECO:0000313" key="7">
    <source>
        <dbReference type="Proteomes" id="UP001157733"/>
    </source>
</evidence>
<feature type="domain" description="Flagellin C-terminal" evidence="5">
    <location>
        <begin position="220"/>
        <end position="305"/>
    </location>
</feature>
<dbReference type="Proteomes" id="UP001157733">
    <property type="component" value="Chromosome"/>
</dbReference>
<proteinExistence type="inferred from homology"/>
<dbReference type="PRINTS" id="PR00207">
    <property type="entry name" value="FLAGELLIN"/>
</dbReference>
<dbReference type="PANTHER" id="PTHR42792">
    <property type="entry name" value="FLAGELLIN"/>
    <property type="match status" value="1"/>
</dbReference>
<evidence type="ECO:0000256" key="2">
    <source>
        <dbReference type="ARBA" id="ARBA00023143"/>
    </source>
</evidence>
<evidence type="ECO:0000256" key="3">
    <source>
        <dbReference type="RuleBase" id="RU362073"/>
    </source>
</evidence>
<name>A0ABN8W4P7_9BACT</name>
<protein>
    <recommendedName>
        <fullName evidence="3">Flagellin</fullName>
    </recommendedName>
</protein>
<dbReference type="RefSeq" id="WP_282011925.1">
    <property type="nucleotide sequence ID" value="NZ_OX336137.1"/>
</dbReference>
<comment type="function">
    <text evidence="3">Flagellin is the subunit protein which polymerizes to form the filaments of bacterial flagella.</text>
</comment>
<dbReference type="Gene3D" id="6.10.10.10">
    <property type="entry name" value="Flagellar export chaperone, C-terminal domain"/>
    <property type="match status" value="1"/>
</dbReference>
<evidence type="ECO:0000259" key="4">
    <source>
        <dbReference type="Pfam" id="PF00669"/>
    </source>
</evidence>
<comment type="subcellular location">
    <subcellularLocation>
        <location evidence="3">Secreted</location>
    </subcellularLocation>
    <subcellularLocation>
        <location evidence="3">Bacterial flagellum</location>
    </subcellularLocation>
</comment>
<evidence type="ECO:0000259" key="5">
    <source>
        <dbReference type="Pfam" id="PF00700"/>
    </source>
</evidence>
<organism evidence="6 7">
    <name type="scientific">Nitrospina watsonii</name>
    <dbReference type="NCBI Taxonomy" id="1323948"/>
    <lineage>
        <taxon>Bacteria</taxon>
        <taxon>Pseudomonadati</taxon>
        <taxon>Nitrospinota/Tectimicrobiota group</taxon>
        <taxon>Nitrospinota</taxon>
        <taxon>Nitrospinia</taxon>
        <taxon>Nitrospinales</taxon>
        <taxon>Nitrospinaceae</taxon>
        <taxon>Nitrospina</taxon>
    </lineage>
</organism>
<sequence>MAIRIFNNIPSLTAQRLLGVNNSRLAQSIERISSGLRINRGADDPAGLALSEKLRGDIRALTQALRNANDGVSMINVAEAGLGETADMLIRIKELAAQAATGTLGDSERATLQIEFDQLRAEINRISSATNFNGQKLLDGSMSALNGNPGNPIVIQIGIDSTSDSRFDLNAEVDLAAINTSTLGISAFTIVTSDGGTPPVFTTTFEAVNITAVDNALTTLELINSALDIVSTARGKIGAVQNRLVRTINNLSVTIENVQAAESQIRDADIAEEIANLTRNQILVQASTAMVGQANLLPQTVLQLLQ</sequence>
<dbReference type="Pfam" id="PF00700">
    <property type="entry name" value="Flagellin_C"/>
    <property type="match status" value="1"/>
</dbReference>
<dbReference type="InterPro" id="IPR001029">
    <property type="entry name" value="Flagellin_N"/>
</dbReference>
<dbReference type="InterPro" id="IPR042187">
    <property type="entry name" value="Flagellin_C_sub2"/>
</dbReference>
<dbReference type="InterPro" id="IPR001492">
    <property type="entry name" value="Flagellin"/>
</dbReference>
<keyword evidence="3" id="KW-0964">Secreted</keyword>
<dbReference type="EMBL" id="OX336137">
    <property type="protein sequence ID" value="CAI2719068.1"/>
    <property type="molecule type" value="Genomic_DNA"/>
</dbReference>
<accession>A0ABN8W4P7</accession>